<proteinExistence type="predicted"/>
<dbReference type="Proteomes" id="UP001265259">
    <property type="component" value="Unassembled WGS sequence"/>
</dbReference>
<gene>
    <name evidence="2" type="ORF">RM543_07205</name>
</gene>
<name>A0ABU3DFI1_9RHOB</name>
<dbReference type="RefSeq" id="WP_311690213.1">
    <property type="nucleotide sequence ID" value="NZ_JAVRHL010000002.1"/>
</dbReference>
<reference evidence="2 3" key="1">
    <citation type="submission" date="2023-09" db="EMBL/GenBank/DDBJ databases">
        <authorList>
            <person name="Rey-Velasco X."/>
        </authorList>
    </citation>
    <scope>NUCLEOTIDE SEQUENCE [LARGE SCALE GENOMIC DNA]</scope>
    <source>
        <strain evidence="2 3">F158</strain>
    </source>
</reference>
<dbReference type="CDD" id="cd03794">
    <property type="entry name" value="GT4_WbuB-like"/>
    <property type="match status" value="1"/>
</dbReference>
<sequence>MRDPGSGPVKVLILGLNSQPERTGIAVYTSGLARYLAERGATIRHIAGQPYYPGWAVAEGHSRFLWQRRQAAPGLGVLHCPHYVPPRPNGIVRILHHLSFAASSALPAAWSAIRFRPDIVFTVAPSLASAPVALAAAALAGAPAWLHVQDLEVDAAGATGLMRDGPVLRLARALERAILRRFDRVSTISAPMKRRLAAKGVSETRLTEFRNWADIAAIAPFEGPSPMRQILGLNRPRIALYSGSLSRKQGVELLAGVARALEKRDDLTLLVCGDGPSRAELEELCRGLDNVAFRPLQPPERLSALLGATDVHLLPQMGSAADLVLPSKLTNMLASARPVVATAAPGTALAEEVAGCGIVTPPGDAAAMAHAVGRLLDDEPLRLSLGRAARARALSRWDGSAILARAAAEMEALARASDTARASVPLDAERGG</sequence>
<feature type="domain" description="Glycosyltransferase subfamily 4-like N-terminal" evidence="1">
    <location>
        <begin position="23"/>
        <end position="212"/>
    </location>
</feature>
<dbReference type="Gene3D" id="3.40.50.2000">
    <property type="entry name" value="Glycogen Phosphorylase B"/>
    <property type="match status" value="2"/>
</dbReference>
<dbReference type="PANTHER" id="PTHR45947:SF3">
    <property type="entry name" value="SULFOQUINOVOSYL TRANSFERASE SQD2"/>
    <property type="match status" value="1"/>
</dbReference>
<comment type="caution">
    <text evidence="2">The sequence shown here is derived from an EMBL/GenBank/DDBJ whole genome shotgun (WGS) entry which is preliminary data.</text>
</comment>
<evidence type="ECO:0000313" key="2">
    <source>
        <dbReference type="EMBL" id="MDT0682465.1"/>
    </source>
</evidence>
<dbReference type="EMBL" id="JAVRHL010000002">
    <property type="protein sequence ID" value="MDT0682465.1"/>
    <property type="molecule type" value="Genomic_DNA"/>
</dbReference>
<protein>
    <submittedName>
        <fullName evidence="2">WcaI family glycosyltransferase</fullName>
    </submittedName>
</protein>
<dbReference type="SUPFAM" id="SSF53756">
    <property type="entry name" value="UDP-Glycosyltransferase/glycogen phosphorylase"/>
    <property type="match status" value="1"/>
</dbReference>
<dbReference type="InterPro" id="IPR028098">
    <property type="entry name" value="Glyco_trans_4-like_N"/>
</dbReference>
<dbReference type="PANTHER" id="PTHR45947">
    <property type="entry name" value="SULFOQUINOVOSYL TRANSFERASE SQD2"/>
    <property type="match status" value="1"/>
</dbReference>
<dbReference type="Pfam" id="PF13579">
    <property type="entry name" value="Glyco_trans_4_4"/>
    <property type="match status" value="1"/>
</dbReference>
<evidence type="ECO:0000259" key="1">
    <source>
        <dbReference type="Pfam" id="PF13579"/>
    </source>
</evidence>
<dbReference type="InterPro" id="IPR050194">
    <property type="entry name" value="Glycosyltransferase_grp1"/>
</dbReference>
<evidence type="ECO:0000313" key="3">
    <source>
        <dbReference type="Proteomes" id="UP001265259"/>
    </source>
</evidence>
<dbReference type="NCBIfam" id="NF007640">
    <property type="entry name" value="PRK10307.1"/>
    <property type="match status" value="1"/>
</dbReference>
<organism evidence="2 3">
    <name type="scientific">Tropicimonas omnivorans</name>
    <dbReference type="NCBI Taxonomy" id="3075590"/>
    <lineage>
        <taxon>Bacteria</taxon>
        <taxon>Pseudomonadati</taxon>
        <taxon>Pseudomonadota</taxon>
        <taxon>Alphaproteobacteria</taxon>
        <taxon>Rhodobacterales</taxon>
        <taxon>Roseobacteraceae</taxon>
        <taxon>Tropicimonas</taxon>
    </lineage>
</organism>
<accession>A0ABU3DFI1</accession>
<dbReference type="Pfam" id="PF13692">
    <property type="entry name" value="Glyco_trans_1_4"/>
    <property type="match status" value="1"/>
</dbReference>
<keyword evidence="3" id="KW-1185">Reference proteome</keyword>